<organism evidence="1 2">
    <name type="scientific">Camelus dromedarius</name>
    <name type="common">Dromedary</name>
    <name type="synonym">Arabian camel</name>
    <dbReference type="NCBI Taxonomy" id="9838"/>
    <lineage>
        <taxon>Eukaryota</taxon>
        <taxon>Metazoa</taxon>
        <taxon>Chordata</taxon>
        <taxon>Craniata</taxon>
        <taxon>Vertebrata</taxon>
        <taxon>Euteleostomi</taxon>
        <taxon>Mammalia</taxon>
        <taxon>Eutheria</taxon>
        <taxon>Laurasiatheria</taxon>
        <taxon>Artiodactyla</taxon>
        <taxon>Tylopoda</taxon>
        <taxon>Camelidae</taxon>
        <taxon>Camelus</taxon>
    </lineage>
</organism>
<evidence type="ECO:0000313" key="1">
    <source>
        <dbReference type="EMBL" id="KAB1276679.1"/>
    </source>
</evidence>
<name>A0A5N4DZY1_CAMDR</name>
<protein>
    <submittedName>
        <fullName evidence="1">Uncharacterized protein</fullName>
    </submittedName>
</protein>
<sequence>MNCVRAAGTGVIRQETGLARASVREVKAIGGLQGQDCSIDRLPNSLQSAVPQAPSWPP</sequence>
<proteinExistence type="predicted"/>
<comment type="caution">
    <text evidence="1">The sequence shown here is derived from an EMBL/GenBank/DDBJ whole genome shotgun (WGS) entry which is preliminary data.</text>
</comment>
<evidence type="ECO:0000313" key="2">
    <source>
        <dbReference type="Proteomes" id="UP000299084"/>
    </source>
</evidence>
<dbReference type="EMBL" id="JWIN03000007">
    <property type="protein sequence ID" value="KAB1276679.1"/>
    <property type="molecule type" value="Genomic_DNA"/>
</dbReference>
<dbReference type="AlphaFoldDB" id="A0A5N4DZY1"/>
<dbReference type="Proteomes" id="UP000299084">
    <property type="component" value="Unassembled WGS sequence"/>
</dbReference>
<keyword evidence="2" id="KW-1185">Reference proteome</keyword>
<accession>A0A5N4DZY1</accession>
<gene>
    <name evidence="1" type="ORF">Cadr_000008616</name>
</gene>
<reference evidence="1 2" key="1">
    <citation type="journal article" date="2019" name="Mol. Ecol. Resour.">
        <title>Improving Illumina assemblies with Hi-C and long reads: an example with the North African dromedary.</title>
        <authorList>
            <person name="Elbers J.P."/>
            <person name="Rogers M.F."/>
            <person name="Perelman P.L."/>
            <person name="Proskuryakova A.A."/>
            <person name="Serdyukova N.A."/>
            <person name="Johnson W.E."/>
            <person name="Horin P."/>
            <person name="Corander J."/>
            <person name="Murphy D."/>
            <person name="Burger P.A."/>
        </authorList>
    </citation>
    <scope>NUCLEOTIDE SEQUENCE [LARGE SCALE GENOMIC DNA]</scope>
    <source>
        <strain evidence="1">Drom800</strain>
        <tissue evidence="1">Blood</tissue>
    </source>
</reference>